<organism evidence="5 6">
    <name type="scientific">Paramecium pentaurelia</name>
    <dbReference type="NCBI Taxonomy" id="43138"/>
    <lineage>
        <taxon>Eukaryota</taxon>
        <taxon>Sar</taxon>
        <taxon>Alveolata</taxon>
        <taxon>Ciliophora</taxon>
        <taxon>Intramacronucleata</taxon>
        <taxon>Oligohymenophorea</taxon>
        <taxon>Peniculida</taxon>
        <taxon>Parameciidae</taxon>
        <taxon>Paramecium</taxon>
    </lineage>
</organism>
<reference evidence="5" key="1">
    <citation type="submission" date="2021-01" db="EMBL/GenBank/DDBJ databases">
        <authorList>
            <consortium name="Genoscope - CEA"/>
            <person name="William W."/>
        </authorList>
    </citation>
    <scope>NUCLEOTIDE SEQUENCE</scope>
</reference>
<feature type="transmembrane region" description="Helical" evidence="3">
    <location>
        <begin position="691"/>
        <end position="710"/>
    </location>
</feature>
<comment type="caution">
    <text evidence="5">The sequence shown here is derived from an EMBL/GenBank/DDBJ whole genome shotgun (WGS) entry which is preliminary data.</text>
</comment>
<keyword evidence="3" id="KW-1133">Transmembrane helix</keyword>
<evidence type="ECO:0000313" key="6">
    <source>
        <dbReference type="Proteomes" id="UP000689195"/>
    </source>
</evidence>
<dbReference type="SMART" id="SM00382">
    <property type="entry name" value="AAA"/>
    <property type="match status" value="2"/>
</dbReference>
<dbReference type="GO" id="GO:0016887">
    <property type="term" value="F:ATP hydrolysis activity"/>
    <property type="evidence" value="ECO:0007669"/>
    <property type="project" value="InterPro"/>
</dbReference>
<dbReference type="PROSITE" id="PS50893">
    <property type="entry name" value="ABC_TRANSPORTER_2"/>
    <property type="match status" value="2"/>
</dbReference>
<dbReference type="PANTHER" id="PTHR19229">
    <property type="entry name" value="ATP-BINDING CASSETTE TRANSPORTER SUBFAMILY A ABCA"/>
    <property type="match status" value="1"/>
</dbReference>
<keyword evidence="3" id="KW-0812">Transmembrane</keyword>
<protein>
    <recommendedName>
        <fullName evidence="4">ABC transporter domain-containing protein</fullName>
    </recommendedName>
</protein>
<feature type="transmembrane region" description="Helical" evidence="3">
    <location>
        <begin position="730"/>
        <end position="759"/>
    </location>
</feature>
<feature type="transmembrane region" description="Helical" evidence="3">
    <location>
        <begin position="835"/>
        <end position="854"/>
    </location>
</feature>
<dbReference type="InterPro" id="IPR017871">
    <property type="entry name" value="ABC_transporter-like_CS"/>
</dbReference>
<dbReference type="AlphaFoldDB" id="A0A8S1WSG8"/>
<dbReference type="PANTHER" id="PTHR19229:SF36">
    <property type="entry name" value="ATP-BINDING CASSETTE SUB-FAMILY A MEMBER 2"/>
    <property type="match status" value="1"/>
</dbReference>
<feature type="transmembrane region" description="Helical" evidence="3">
    <location>
        <begin position="95"/>
        <end position="123"/>
    </location>
</feature>
<evidence type="ECO:0000259" key="4">
    <source>
        <dbReference type="PROSITE" id="PS50893"/>
    </source>
</evidence>
<dbReference type="FunFam" id="3.40.50.300:FF:001253">
    <property type="entry name" value="ATP-binding cassette protein subfamily A, member 10"/>
    <property type="match status" value="1"/>
</dbReference>
<proteinExistence type="predicted"/>
<keyword evidence="3" id="KW-0472">Membrane</keyword>
<feature type="transmembrane region" description="Helical" evidence="3">
    <location>
        <begin position="221"/>
        <end position="242"/>
    </location>
</feature>
<name>A0A8S1WSG8_9CILI</name>
<dbReference type="GO" id="GO:0005524">
    <property type="term" value="F:ATP binding"/>
    <property type="evidence" value="ECO:0007669"/>
    <property type="project" value="InterPro"/>
</dbReference>
<sequence length="1228" mass="142830">MEKFLIQSKCVFLKSFYLHLRNNRLIPNILVPFLCGLILWLSYFNSLDFLKYSQTFYMPLAICGVIRSYMMMIVNEKKERQKENQLIMGLKLSAYYTGWIVSCVMWTCICASIYIIMISSFIALNWHYFAFYQYAIFYLQYMFYSYAVVGQMLLISSLFSDGRKATDVYAVIYMIIVYLYYFTDWSKHSEYSELLLSIFPQNLIVYFWFQKITSSTISMNYIYTLIVFCIQGTIGILLYVYLDQVIPDAIGIHKSPFFIFQCLFKKKKNQVEQFEIDLELQQQNSLGSELLNPQDQIQPIEANENQVIKLTQLTKVYNGQAVVSNLSLNLNKNTIFSLLGHNGAGKSTTVNMICGLIEKTTGQININGYDIDKNLDDIRQILGYCSQKDVLYGEMSVYDHLQFYGRLKLVNQLQLSGQIEYVLNMCHLQQEQHQPAMYLSGGGKRKLCLAIALIGNSQVLLLDEPTTGLDPISRQQIWNILKEIKQDRCIILTTHYLDEAQELSDYVGIIQQGKVTVFGTVDYIKRQFSVGYNILLECKNELHQKQILDQIQSTLQLICKNEIHFIPQNRNLKLNIPLSNSMNVASALEYLETVQNINISFEMTTLEDAYIKIHSQSDWGNNQIETDNNTLFNKMFFDFIPHFNFFKQVKGLFMRRLWISGQNKWQYAMFLIAWILLLGCLFGFNNITPEIIIYLYILIKIIFISQQSYYPIYEKQHKIKDSYITHGAKIISYWTSVFLFDTVVIAFEQFIFLVLLLIAKQIDGEREYRQYNILVYVRIILVNTIFSFALNCQTYFATYFFKNTYTSNVQLPFFLLTFQFLGIIIFTIIFQWHEYVGIIFPPISLVYGYDWIFSGLTNKYLLQTQINSIISIIFFFSIINYLEYRLIRKNSNILNYQGNVEVKQVNYTIGNRPILQNLNFSIESKEIFGLLGPNGAGKTSTFKIITREEQPTLGSVEIKNESTQVGLVPSFSPLHEDLSLEQHLKIYGSLKGLDFVQIDNFIDSYTSYMDLKKIKDKRVKVLSGGERRKVQMGIALIGNSSILLMDEPTSGVDPVFRQQFQQLMLRNCQQNESSILITTHSMKEAQRMCEVLGIIINGQLKFKGSLNQLRQQYDNRIQLSFHLKNVEDKDKLRELIGQNLTKNIFEPQGLSGDNLTVFVDDQSIKFSQLFRFCSLRAVENIINDFEIQQATLDQIFKHYVQQQQVNDYPQQIVEVQQRSLLGICCCQI</sequence>
<keyword evidence="1" id="KW-0813">Transport</keyword>
<evidence type="ECO:0000256" key="1">
    <source>
        <dbReference type="ARBA" id="ARBA00022448"/>
    </source>
</evidence>
<feature type="transmembrane region" description="Helical" evidence="3">
    <location>
        <begin position="810"/>
        <end position="830"/>
    </location>
</feature>
<evidence type="ECO:0000256" key="3">
    <source>
        <dbReference type="SAM" id="Phobius"/>
    </source>
</evidence>
<feature type="transmembrane region" description="Helical" evidence="3">
    <location>
        <begin position="771"/>
        <end position="790"/>
    </location>
</feature>
<dbReference type="InterPro" id="IPR003439">
    <property type="entry name" value="ABC_transporter-like_ATP-bd"/>
</dbReference>
<dbReference type="Proteomes" id="UP000689195">
    <property type="component" value="Unassembled WGS sequence"/>
</dbReference>
<feature type="transmembrane region" description="Helical" evidence="3">
    <location>
        <begin position="194"/>
        <end position="209"/>
    </location>
</feature>
<dbReference type="InterPro" id="IPR026082">
    <property type="entry name" value="ABCA"/>
</dbReference>
<feature type="transmembrane region" description="Helical" evidence="3">
    <location>
        <begin position="25"/>
        <end position="44"/>
    </location>
</feature>
<dbReference type="OrthoDB" id="10255969at2759"/>
<evidence type="ECO:0000313" key="5">
    <source>
        <dbReference type="EMBL" id="CAD8192808.1"/>
    </source>
</evidence>
<evidence type="ECO:0000256" key="2">
    <source>
        <dbReference type="ARBA" id="ARBA00022737"/>
    </source>
</evidence>
<dbReference type="EMBL" id="CAJJDO010000102">
    <property type="protein sequence ID" value="CAD8192808.1"/>
    <property type="molecule type" value="Genomic_DNA"/>
</dbReference>
<feature type="domain" description="ABC transporter" evidence="4">
    <location>
        <begin position="308"/>
        <end position="537"/>
    </location>
</feature>
<dbReference type="GO" id="GO:0140359">
    <property type="term" value="F:ABC-type transporter activity"/>
    <property type="evidence" value="ECO:0007669"/>
    <property type="project" value="InterPro"/>
</dbReference>
<keyword evidence="2" id="KW-0677">Repeat</keyword>
<dbReference type="InterPro" id="IPR003593">
    <property type="entry name" value="AAA+_ATPase"/>
</dbReference>
<keyword evidence="6" id="KW-1185">Reference proteome</keyword>
<dbReference type="CDD" id="cd03263">
    <property type="entry name" value="ABC_subfamily_A"/>
    <property type="match status" value="1"/>
</dbReference>
<accession>A0A8S1WSG8</accession>
<dbReference type="GO" id="GO:0016020">
    <property type="term" value="C:membrane"/>
    <property type="evidence" value="ECO:0007669"/>
    <property type="project" value="InterPro"/>
</dbReference>
<dbReference type="GO" id="GO:0005319">
    <property type="term" value="F:lipid transporter activity"/>
    <property type="evidence" value="ECO:0007669"/>
    <property type="project" value="TreeGrafter"/>
</dbReference>
<gene>
    <name evidence="5" type="ORF">PPENT_87.1.T1020178</name>
</gene>
<dbReference type="Pfam" id="PF00005">
    <property type="entry name" value="ABC_tran"/>
    <property type="match status" value="2"/>
</dbReference>
<feature type="transmembrane region" description="Helical" evidence="3">
    <location>
        <begin position="135"/>
        <end position="154"/>
    </location>
</feature>
<feature type="transmembrane region" description="Helical" evidence="3">
    <location>
        <begin position="56"/>
        <end position="74"/>
    </location>
</feature>
<feature type="transmembrane region" description="Helical" evidence="3">
    <location>
        <begin position="166"/>
        <end position="182"/>
    </location>
</feature>
<feature type="transmembrane region" description="Helical" evidence="3">
    <location>
        <begin position="860"/>
        <end position="882"/>
    </location>
</feature>
<dbReference type="PROSITE" id="PS00211">
    <property type="entry name" value="ABC_TRANSPORTER_1"/>
    <property type="match status" value="1"/>
</dbReference>
<feature type="domain" description="ABC transporter" evidence="4">
    <location>
        <begin position="900"/>
        <end position="1122"/>
    </location>
</feature>
<feature type="transmembrane region" description="Helical" evidence="3">
    <location>
        <begin position="665"/>
        <end position="684"/>
    </location>
</feature>